<protein>
    <submittedName>
        <fullName evidence="3">RcnB family protein</fullName>
    </submittedName>
</protein>
<evidence type="ECO:0000313" key="4">
    <source>
        <dbReference type="Proteomes" id="UP001355056"/>
    </source>
</evidence>
<sequence>MKHLLLAASLVLLALSPAAAIAGKGHGKGHDKHGQGHGHHDNGKHKGWKKGERLPAIYLERRYYVEDYRHHHLAPPPRGHRWVRTDDGKYVLIAVATGIIADILLHH</sequence>
<proteinExistence type="predicted"/>
<name>A0ABU7YZX4_9GAMM</name>
<dbReference type="Proteomes" id="UP001355056">
    <property type="component" value="Unassembled WGS sequence"/>
</dbReference>
<feature type="chain" id="PRO_5047260181" evidence="2">
    <location>
        <begin position="23"/>
        <end position="107"/>
    </location>
</feature>
<feature type="compositionally biased region" description="Basic and acidic residues" evidence="1">
    <location>
        <begin position="32"/>
        <end position="41"/>
    </location>
</feature>
<keyword evidence="2" id="KW-0732">Signal</keyword>
<feature type="signal peptide" evidence="2">
    <location>
        <begin position="1"/>
        <end position="22"/>
    </location>
</feature>
<dbReference type="InterPro" id="IPR024572">
    <property type="entry name" value="RcnB"/>
</dbReference>
<comment type="caution">
    <text evidence="3">The sequence shown here is derived from an EMBL/GenBank/DDBJ whole genome shotgun (WGS) entry which is preliminary data.</text>
</comment>
<gene>
    <name evidence="3" type="ORF">SNE34_10890</name>
</gene>
<dbReference type="Gene3D" id="3.10.450.160">
    <property type="entry name" value="inner membrane protein cigr"/>
    <property type="match status" value="1"/>
</dbReference>
<dbReference type="EMBL" id="JAXGFP010000005">
    <property type="protein sequence ID" value="MEG3184515.1"/>
    <property type="molecule type" value="Genomic_DNA"/>
</dbReference>
<evidence type="ECO:0000256" key="1">
    <source>
        <dbReference type="SAM" id="MobiDB-lite"/>
    </source>
</evidence>
<reference evidence="3 4" key="1">
    <citation type="journal article" date="2016" name="Int. J. Syst. Evol. Microbiol.">
        <title>Lysobacter erysipheiresistens sp. nov., an antagonist of powdery mildew, isolated from tobacco-cultivated soil.</title>
        <authorList>
            <person name="Xie B."/>
            <person name="Li T."/>
            <person name="Lin X."/>
            <person name="Wang C.J."/>
            <person name="Chen Y.J."/>
            <person name="Liu W.J."/>
            <person name="Zhao Z.W."/>
        </authorList>
    </citation>
    <scope>NUCLEOTIDE SEQUENCE [LARGE SCALE GENOMIC DNA]</scope>
    <source>
        <strain evidence="3 4">RS-LYSO-3</strain>
    </source>
</reference>
<keyword evidence="4" id="KW-1185">Reference proteome</keyword>
<evidence type="ECO:0000256" key="2">
    <source>
        <dbReference type="SAM" id="SignalP"/>
    </source>
</evidence>
<feature type="region of interest" description="Disordered" evidence="1">
    <location>
        <begin position="23"/>
        <end position="48"/>
    </location>
</feature>
<dbReference type="Pfam" id="PF11776">
    <property type="entry name" value="RcnB"/>
    <property type="match status" value="1"/>
</dbReference>
<organism evidence="3 4">
    <name type="scientific">Novilysobacter erysipheiresistens</name>
    <dbReference type="NCBI Taxonomy" id="1749332"/>
    <lineage>
        <taxon>Bacteria</taxon>
        <taxon>Pseudomonadati</taxon>
        <taxon>Pseudomonadota</taxon>
        <taxon>Gammaproteobacteria</taxon>
        <taxon>Lysobacterales</taxon>
        <taxon>Lysobacteraceae</taxon>
        <taxon>Novilysobacter</taxon>
    </lineage>
</organism>
<evidence type="ECO:0000313" key="3">
    <source>
        <dbReference type="EMBL" id="MEG3184515.1"/>
    </source>
</evidence>
<accession>A0ABU7YZX4</accession>
<dbReference type="RefSeq" id="WP_332617108.1">
    <property type="nucleotide sequence ID" value="NZ_JAXGFP010000005.1"/>
</dbReference>